<organism evidence="2 3">
    <name type="scientific">Candidatus Berkelbacteria bacterium Licking1014_96</name>
    <dbReference type="NCBI Taxonomy" id="2017149"/>
    <lineage>
        <taxon>Bacteria</taxon>
        <taxon>Candidatus Berkelbacteria</taxon>
    </lineage>
</organism>
<dbReference type="InterPro" id="IPR053830">
    <property type="entry name" value="DUF6922"/>
</dbReference>
<dbReference type="EMBL" id="VMGH01000010">
    <property type="protein sequence ID" value="TSC92181.1"/>
    <property type="molecule type" value="Genomic_DNA"/>
</dbReference>
<evidence type="ECO:0000259" key="1">
    <source>
        <dbReference type="Pfam" id="PF21956"/>
    </source>
</evidence>
<accession>A0A554LH27</accession>
<evidence type="ECO:0000313" key="3">
    <source>
        <dbReference type="Proteomes" id="UP000318296"/>
    </source>
</evidence>
<gene>
    <name evidence="2" type="ORF">CEN92_74</name>
</gene>
<reference evidence="2 3" key="1">
    <citation type="submission" date="2017-07" db="EMBL/GenBank/DDBJ databases">
        <title>Mechanisms for carbon and nitrogen cycling indicate functional differentiation within the Candidate Phyla Radiation.</title>
        <authorList>
            <person name="Danczak R.E."/>
            <person name="Johnston M.D."/>
            <person name="Kenah C."/>
            <person name="Slattery M."/>
            <person name="Wrighton K.C."/>
            <person name="Wilkins M.J."/>
        </authorList>
    </citation>
    <scope>NUCLEOTIDE SEQUENCE [LARGE SCALE GENOMIC DNA]</scope>
    <source>
        <strain evidence="2">Licking1014_96</strain>
    </source>
</reference>
<dbReference type="AlphaFoldDB" id="A0A554LH27"/>
<comment type="caution">
    <text evidence="2">The sequence shown here is derived from an EMBL/GenBank/DDBJ whole genome shotgun (WGS) entry which is preliminary data.</text>
</comment>
<dbReference type="Pfam" id="PF21956">
    <property type="entry name" value="DUF6922"/>
    <property type="match status" value="1"/>
</dbReference>
<evidence type="ECO:0000313" key="2">
    <source>
        <dbReference type="EMBL" id="TSC92181.1"/>
    </source>
</evidence>
<feature type="domain" description="DUF6922" evidence="1">
    <location>
        <begin position="7"/>
        <end position="55"/>
    </location>
</feature>
<protein>
    <recommendedName>
        <fullName evidence="1">DUF6922 domain-containing protein</fullName>
    </recommendedName>
</protein>
<dbReference type="Proteomes" id="UP000318296">
    <property type="component" value="Unassembled WGS sequence"/>
</dbReference>
<name>A0A554LH27_9BACT</name>
<sequence>MKANHFKNLFWFLSNKDLDWQKDRNFIIHQVLSYGTMDQVKELFALYGRETIKKEFQKPRPGLYYPSVLEFFRYIFKISHLEKDKYLKNI</sequence>
<proteinExistence type="predicted"/>